<evidence type="ECO:0000256" key="1">
    <source>
        <dbReference type="ARBA" id="ARBA00022723"/>
    </source>
</evidence>
<dbReference type="Pfam" id="PF00096">
    <property type="entry name" value="zf-C2H2"/>
    <property type="match status" value="2"/>
</dbReference>
<dbReference type="GO" id="GO:0000981">
    <property type="term" value="F:DNA-binding transcription factor activity, RNA polymerase II-specific"/>
    <property type="evidence" value="ECO:0007669"/>
    <property type="project" value="UniProtKB-ARBA"/>
</dbReference>
<dbReference type="EMBL" id="JANBUH010000192">
    <property type="protein sequence ID" value="KAJ2753420.1"/>
    <property type="molecule type" value="Genomic_DNA"/>
</dbReference>
<evidence type="ECO:0000256" key="2">
    <source>
        <dbReference type="ARBA" id="ARBA00022737"/>
    </source>
</evidence>
<dbReference type="GO" id="GO:0000785">
    <property type="term" value="C:chromatin"/>
    <property type="evidence" value="ECO:0007669"/>
    <property type="project" value="TreeGrafter"/>
</dbReference>
<dbReference type="FunFam" id="3.30.160.60:FF:000072">
    <property type="entry name" value="zinc finger protein 143 isoform X1"/>
    <property type="match status" value="1"/>
</dbReference>
<dbReference type="Proteomes" id="UP001140011">
    <property type="component" value="Unassembled WGS sequence"/>
</dbReference>
<dbReference type="PROSITE" id="PS00028">
    <property type="entry name" value="ZINC_FINGER_C2H2_1"/>
    <property type="match status" value="2"/>
</dbReference>
<gene>
    <name evidence="7" type="primary">NRG1</name>
    <name evidence="7" type="ORF">GGI19_003149</name>
</gene>
<dbReference type="OrthoDB" id="6365676at2759"/>
<keyword evidence="2" id="KW-0677">Repeat</keyword>
<feature type="domain" description="C2H2-type" evidence="6">
    <location>
        <begin position="205"/>
        <end position="234"/>
    </location>
</feature>
<reference evidence="7" key="1">
    <citation type="submission" date="2022-07" db="EMBL/GenBank/DDBJ databases">
        <title>Phylogenomic reconstructions and comparative analyses of Kickxellomycotina fungi.</title>
        <authorList>
            <person name="Reynolds N.K."/>
            <person name="Stajich J.E."/>
            <person name="Barry K."/>
            <person name="Grigoriev I.V."/>
            <person name="Crous P."/>
            <person name="Smith M.E."/>
        </authorList>
    </citation>
    <scope>NUCLEOTIDE SEQUENCE</scope>
    <source>
        <strain evidence="7">BCRC 34297</strain>
    </source>
</reference>
<evidence type="ECO:0000256" key="5">
    <source>
        <dbReference type="PROSITE-ProRule" id="PRU00042"/>
    </source>
</evidence>
<dbReference type="GO" id="GO:0005667">
    <property type="term" value="C:transcription regulator complex"/>
    <property type="evidence" value="ECO:0007669"/>
    <property type="project" value="TreeGrafter"/>
</dbReference>
<evidence type="ECO:0000259" key="6">
    <source>
        <dbReference type="PROSITE" id="PS50157"/>
    </source>
</evidence>
<evidence type="ECO:0000256" key="4">
    <source>
        <dbReference type="ARBA" id="ARBA00022833"/>
    </source>
</evidence>
<comment type="caution">
    <text evidence="7">The sequence shown here is derived from an EMBL/GenBank/DDBJ whole genome shotgun (WGS) entry which is preliminary data.</text>
</comment>
<dbReference type="GO" id="GO:0008270">
    <property type="term" value="F:zinc ion binding"/>
    <property type="evidence" value="ECO:0007669"/>
    <property type="project" value="UniProtKB-KW"/>
</dbReference>
<organism evidence="7 8">
    <name type="scientific">Coemansia pectinata</name>
    <dbReference type="NCBI Taxonomy" id="1052879"/>
    <lineage>
        <taxon>Eukaryota</taxon>
        <taxon>Fungi</taxon>
        <taxon>Fungi incertae sedis</taxon>
        <taxon>Zoopagomycota</taxon>
        <taxon>Kickxellomycotina</taxon>
        <taxon>Kickxellomycetes</taxon>
        <taxon>Kickxellales</taxon>
        <taxon>Kickxellaceae</taxon>
        <taxon>Coemansia</taxon>
    </lineage>
</organism>
<dbReference type="InterPro" id="IPR013087">
    <property type="entry name" value="Znf_C2H2_type"/>
</dbReference>
<keyword evidence="1" id="KW-0479">Metal-binding</keyword>
<dbReference type="GO" id="GO:0031519">
    <property type="term" value="C:PcG protein complex"/>
    <property type="evidence" value="ECO:0007669"/>
    <property type="project" value="TreeGrafter"/>
</dbReference>
<keyword evidence="8" id="KW-1185">Reference proteome</keyword>
<keyword evidence="4" id="KW-0862">Zinc</keyword>
<sequence length="341" mass="37178">MANASAPSYCFPRRPARLGLSGYAGAQSAPRPHVPSLSVKTATGACVSILNDASNEGASAEAAPTGPQVIEYRRSSSMPELVLAQGVSSAEAGGQQWTRAPPPGFSSTMSTRPGFLPSLSALVTAVEMVSPPLLSLSPPATPLSERSSPMTAYAPGYNAHMAAPAGTKTMAKRRYRCSFEHCGKAFTTSGHLARHQRIHTGEKNFACQYPGCSSRFSRQDNMMQHYRTHLSPKSRRNTSPRKATFMDEFDPRASTPPQRMMHLHQQPHHPYMGHVQYSRPMPMQQHLGPAPQTSVPSYHHAGIVRQPTSAMYPPPPHSAYQPAHNHYYYSQHSATGPVVYY</sequence>
<dbReference type="PROSITE" id="PS50157">
    <property type="entry name" value="ZINC_FINGER_C2H2_2"/>
    <property type="match status" value="2"/>
</dbReference>
<proteinExistence type="predicted"/>
<name>A0A9W8GYS2_9FUNG</name>
<evidence type="ECO:0000313" key="7">
    <source>
        <dbReference type="EMBL" id="KAJ2753420.1"/>
    </source>
</evidence>
<dbReference type="AlphaFoldDB" id="A0A9W8GYS2"/>
<feature type="domain" description="C2H2-type" evidence="6">
    <location>
        <begin position="175"/>
        <end position="204"/>
    </location>
</feature>
<dbReference type="SMART" id="SM00355">
    <property type="entry name" value="ZnF_C2H2"/>
    <property type="match status" value="2"/>
</dbReference>
<dbReference type="GO" id="GO:0000978">
    <property type="term" value="F:RNA polymerase II cis-regulatory region sequence-specific DNA binding"/>
    <property type="evidence" value="ECO:0007669"/>
    <property type="project" value="TreeGrafter"/>
</dbReference>
<evidence type="ECO:0000313" key="8">
    <source>
        <dbReference type="Proteomes" id="UP001140011"/>
    </source>
</evidence>
<keyword evidence="3 5" id="KW-0863">Zinc-finger</keyword>
<dbReference type="SUPFAM" id="SSF57667">
    <property type="entry name" value="beta-beta-alpha zinc fingers"/>
    <property type="match status" value="1"/>
</dbReference>
<dbReference type="PANTHER" id="PTHR14003">
    <property type="entry name" value="TRANSCRIPTIONAL REPRESSOR PROTEIN YY"/>
    <property type="match status" value="1"/>
</dbReference>
<dbReference type="PANTHER" id="PTHR14003:SF19">
    <property type="entry name" value="YY2 TRANSCRIPTION FACTOR"/>
    <property type="match status" value="1"/>
</dbReference>
<protein>
    <submittedName>
        <fullName evidence="7">Transcriptional repressor</fullName>
    </submittedName>
</protein>
<accession>A0A9W8GYS2</accession>
<evidence type="ECO:0000256" key="3">
    <source>
        <dbReference type="ARBA" id="ARBA00022771"/>
    </source>
</evidence>
<dbReference type="InterPro" id="IPR036236">
    <property type="entry name" value="Znf_C2H2_sf"/>
</dbReference>
<dbReference type="Gene3D" id="3.30.160.60">
    <property type="entry name" value="Classic Zinc Finger"/>
    <property type="match status" value="2"/>
</dbReference>